<comment type="caution">
    <text evidence="1">The sequence shown here is derived from an EMBL/GenBank/DDBJ whole genome shotgun (WGS) entry which is preliminary data.</text>
</comment>
<dbReference type="Proteomes" id="UP000183529">
    <property type="component" value="Unassembled WGS sequence"/>
</dbReference>
<dbReference type="EMBL" id="FNZM01000013">
    <property type="protein sequence ID" value="SEK03145.1"/>
    <property type="molecule type" value="Genomic_DNA"/>
</dbReference>
<sequence length="72" mass="7905">MALASYRISAPFEISGGYRDTRASSADGIQDAARYQQVSLREMYHLSRSTTLHTLQAYQHASEQTPGAPSSL</sequence>
<dbReference type="Gene3D" id="2.40.160.10">
    <property type="entry name" value="Porin"/>
    <property type="match status" value="1"/>
</dbReference>
<protein>
    <submittedName>
        <fullName evidence="1">Uncharacterized protein</fullName>
    </submittedName>
</protein>
<reference evidence="1 2" key="1">
    <citation type="submission" date="2016-10" db="EMBL/GenBank/DDBJ databases">
        <authorList>
            <person name="Varghese N."/>
            <person name="Submissions S."/>
        </authorList>
    </citation>
    <scope>NUCLEOTIDE SEQUENCE [LARGE SCALE GENOMIC DNA]</scope>
    <source>
        <strain evidence="1 2">LMG 22274</strain>
    </source>
</reference>
<dbReference type="SUPFAM" id="SSF56935">
    <property type="entry name" value="Porins"/>
    <property type="match status" value="1"/>
</dbReference>
<proteinExistence type="predicted"/>
<name>A0AAQ1GJU9_9BURK</name>
<dbReference type="AlphaFoldDB" id="A0AAQ1GJU9"/>
<gene>
    <name evidence="1" type="ORF">SAMN05216550_113265</name>
</gene>
<evidence type="ECO:0000313" key="1">
    <source>
        <dbReference type="EMBL" id="SEK03145.1"/>
    </source>
</evidence>
<evidence type="ECO:0000313" key="2">
    <source>
        <dbReference type="Proteomes" id="UP000183529"/>
    </source>
</evidence>
<dbReference type="InterPro" id="IPR023614">
    <property type="entry name" value="Porin_dom_sf"/>
</dbReference>
<accession>A0AAQ1GJU9</accession>
<organism evidence="1 2">
    <name type="scientific">Paraburkholderia tropica</name>
    <dbReference type="NCBI Taxonomy" id="92647"/>
    <lineage>
        <taxon>Bacteria</taxon>
        <taxon>Pseudomonadati</taxon>
        <taxon>Pseudomonadota</taxon>
        <taxon>Betaproteobacteria</taxon>
        <taxon>Burkholderiales</taxon>
        <taxon>Burkholderiaceae</taxon>
        <taxon>Paraburkholderia</taxon>
    </lineage>
</organism>